<evidence type="ECO:0000313" key="1">
    <source>
        <dbReference type="EMBL" id="GGZ86360.1"/>
    </source>
</evidence>
<dbReference type="EMBL" id="BMZD01000001">
    <property type="protein sequence ID" value="GGZ86360.1"/>
    <property type="molecule type" value="Genomic_DNA"/>
</dbReference>
<name>A0A918VBM0_9SPHN</name>
<comment type="caution">
    <text evidence="1">The sequence shown here is derived from an EMBL/GenBank/DDBJ whole genome shotgun (WGS) entry which is preliminary data.</text>
</comment>
<evidence type="ECO:0000313" key="2">
    <source>
        <dbReference type="Proteomes" id="UP000634139"/>
    </source>
</evidence>
<dbReference type="RefSeq" id="WP_189538483.1">
    <property type="nucleotide sequence ID" value="NZ_BMZD01000001.1"/>
</dbReference>
<reference evidence="1" key="2">
    <citation type="submission" date="2020-09" db="EMBL/GenBank/DDBJ databases">
        <authorList>
            <person name="Sun Q."/>
            <person name="Kim S."/>
        </authorList>
    </citation>
    <scope>NUCLEOTIDE SEQUENCE</scope>
    <source>
        <strain evidence="1">KCTC 32422</strain>
    </source>
</reference>
<organism evidence="1 2">
    <name type="scientific">Novosphingobium arvoryzae</name>
    <dbReference type="NCBI Taxonomy" id="1256514"/>
    <lineage>
        <taxon>Bacteria</taxon>
        <taxon>Pseudomonadati</taxon>
        <taxon>Pseudomonadota</taxon>
        <taxon>Alphaproteobacteria</taxon>
        <taxon>Sphingomonadales</taxon>
        <taxon>Sphingomonadaceae</taxon>
        <taxon>Novosphingobium</taxon>
    </lineage>
</organism>
<protein>
    <submittedName>
        <fullName evidence="1">Uncharacterized protein</fullName>
    </submittedName>
</protein>
<sequence>MATEQELNDRLQKIQGDAQEQHRLHVGARNLLHRNLADAYVWWLEAIKQPKSYLDSIFKTNAIETRSTSNEVNFNPIIRLIFKMQAANAGTASQWSAALRVVHEYYQANESHLRRVNDIEGEIAAFIRKKGGISGLRLIHNQIFDADNPDALTSTATVEPKRKPTKGDKYRLDTEAKIFKSKRSLLKDSKSLGAVEISDIATNDDDLIVVLAKRNPKTGKLEAVGTTNDDDVIRQAIMESVDTDVRKLAPNLRLIVECLRPHIVPHKLQKLNVRKTFFLEHDLGKNKEGKDRNFSEFVRFVLTKSGAIIASKSPSTASLTTISQPNVPFELERDIFLRGKDRFWIETELLNNGQMPLFKVTTEQGLLDAPANLTASKMLVLKNQQADEERRIYFYDYENLDEEQSYQPVPVDQISYDWQIDADKKFVTRFYRKQLDQWLVLVKKNIHLASNKTMKLVLADSYLEARSHFVKDQPGVNEEGYARFADDYYTLYGRDAKVEHLTDAPAEITVSPLDIVELFATLANVPTKGRIMIRGNTHIMNISYETATAKHEAFIPACDHDGQRDATYFKWYVPNA</sequence>
<keyword evidence="2" id="KW-1185">Reference proteome</keyword>
<dbReference type="AlphaFoldDB" id="A0A918VBM0"/>
<accession>A0A918VBM0</accession>
<dbReference type="Proteomes" id="UP000634139">
    <property type="component" value="Unassembled WGS sequence"/>
</dbReference>
<gene>
    <name evidence="1" type="ORF">GCM10011617_01150</name>
</gene>
<proteinExistence type="predicted"/>
<reference evidence="1" key="1">
    <citation type="journal article" date="2014" name="Int. J. Syst. Evol. Microbiol.">
        <title>Complete genome sequence of Corynebacterium casei LMG S-19264T (=DSM 44701T), isolated from a smear-ripened cheese.</title>
        <authorList>
            <consortium name="US DOE Joint Genome Institute (JGI-PGF)"/>
            <person name="Walter F."/>
            <person name="Albersmeier A."/>
            <person name="Kalinowski J."/>
            <person name="Ruckert C."/>
        </authorList>
    </citation>
    <scope>NUCLEOTIDE SEQUENCE</scope>
    <source>
        <strain evidence="1">KCTC 32422</strain>
    </source>
</reference>